<name>A0ABU7JCJ8_9GAMM</name>
<feature type="chain" id="PRO_5045687398" evidence="1">
    <location>
        <begin position="30"/>
        <end position="81"/>
    </location>
</feature>
<dbReference type="RefSeq" id="WP_330086763.1">
    <property type="nucleotide sequence ID" value="NZ_JAUGZK010000002.1"/>
</dbReference>
<evidence type="ECO:0000313" key="2">
    <source>
        <dbReference type="EMBL" id="MEE2023413.1"/>
    </source>
</evidence>
<proteinExistence type="predicted"/>
<organism evidence="2 3">
    <name type="scientific">Alkalimonas mucilaginosa</name>
    <dbReference type="NCBI Taxonomy" id="3057676"/>
    <lineage>
        <taxon>Bacteria</taxon>
        <taxon>Pseudomonadati</taxon>
        <taxon>Pseudomonadota</taxon>
        <taxon>Gammaproteobacteria</taxon>
        <taxon>Alkalimonas</taxon>
    </lineage>
</organism>
<evidence type="ECO:0000256" key="1">
    <source>
        <dbReference type="SAM" id="SignalP"/>
    </source>
</evidence>
<comment type="caution">
    <text evidence="2">The sequence shown here is derived from an EMBL/GenBank/DDBJ whole genome shotgun (WGS) entry which is preliminary data.</text>
</comment>
<reference evidence="2 3" key="1">
    <citation type="submission" date="2023-06" db="EMBL/GenBank/DDBJ databases">
        <title>Alkalimonas sp., MEB004 an alkaliphilic bacterium isolated from Lonar Lake, India.</title>
        <authorList>
            <person name="Joshi A."/>
            <person name="Thite S."/>
        </authorList>
    </citation>
    <scope>NUCLEOTIDE SEQUENCE [LARGE SCALE GENOMIC DNA]</scope>
    <source>
        <strain evidence="2 3">MEB004</strain>
    </source>
</reference>
<sequence>MKGLLQHKTRTLVLAAALLAAAGFSLLHSHHPALTCQNTAECQQQFNWLSWLQGQSRSAQFHFVDLLELLDRMLPASHDSK</sequence>
<dbReference type="Proteomes" id="UP001339167">
    <property type="component" value="Unassembled WGS sequence"/>
</dbReference>
<accession>A0ABU7JCJ8</accession>
<dbReference type="EMBL" id="JAUGZK010000002">
    <property type="protein sequence ID" value="MEE2023413.1"/>
    <property type="molecule type" value="Genomic_DNA"/>
</dbReference>
<gene>
    <name evidence="2" type="ORF">QWF21_04075</name>
</gene>
<feature type="signal peptide" evidence="1">
    <location>
        <begin position="1"/>
        <end position="29"/>
    </location>
</feature>
<protein>
    <submittedName>
        <fullName evidence="2">Uncharacterized protein</fullName>
    </submittedName>
</protein>
<keyword evidence="1" id="KW-0732">Signal</keyword>
<evidence type="ECO:0000313" key="3">
    <source>
        <dbReference type="Proteomes" id="UP001339167"/>
    </source>
</evidence>
<keyword evidence="3" id="KW-1185">Reference proteome</keyword>